<feature type="region of interest" description="Disordered" evidence="1">
    <location>
        <begin position="117"/>
        <end position="164"/>
    </location>
</feature>
<proteinExistence type="predicted"/>
<dbReference type="EMBL" id="MU865298">
    <property type="protein sequence ID" value="KAK4230596.1"/>
    <property type="molecule type" value="Genomic_DNA"/>
</dbReference>
<name>A0AAN7H083_9PEZI</name>
<dbReference type="Proteomes" id="UP001301958">
    <property type="component" value="Unassembled WGS sequence"/>
</dbReference>
<evidence type="ECO:0000313" key="3">
    <source>
        <dbReference type="Proteomes" id="UP001301958"/>
    </source>
</evidence>
<comment type="caution">
    <text evidence="2">The sequence shown here is derived from an EMBL/GenBank/DDBJ whole genome shotgun (WGS) entry which is preliminary data.</text>
</comment>
<sequence length="205" mass="22325">MIPDARSDRLQPHCLIQLKGRVNNLQGAGLSSQTDRRRSNPFQSCCSVDFLQRSGSWKTCVPEGCSSSMSGPVVRSISRPVASSKRTSAGCARNFLHNATHIQPDALISTRKSVCSGMGRKSSQSHTNQDCHHDNRTLSSMITSGQPARRARASPPRTHNTHNRGLRGCATLLLGLICKIRLLVFPTGRLASVPSIGRLPLEQFV</sequence>
<gene>
    <name evidence="2" type="ORF">QBC38DRAFT_33546</name>
</gene>
<feature type="compositionally biased region" description="Polar residues" evidence="1">
    <location>
        <begin position="137"/>
        <end position="146"/>
    </location>
</feature>
<dbReference type="AlphaFoldDB" id="A0AAN7H083"/>
<evidence type="ECO:0000256" key="1">
    <source>
        <dbReference type="SAM" id="MobiDB-lite"/>
    </source>
</evidence>
<keyword evidence="3" id="KW-1185">Reference proteome</keyword>
<protein>
    <submittedName>
        <fullName evidence="2">Uncharacterized protein</fullName>
    </submittedName>
</protein>
<accession>A0AAN7H083</accession>
<organism evidence="2 3">
    <name type="scientific">Podospora fimiseda</name>
    <dbReference type="NCBI Taxonomy" id="252190"/>
    <lineage>
        <taxon>Eukaryota</taxon>
        <taxon>Fungi</taxon>
        <taxon>Dikarya</taxon>
        <taxon>Ascomycota</taxon>
        <taxon>Pezizomycotina</taxon>
        <taxon>Sordariomycetes</taxon>
        <taxon>Sordariomycetidae</taxon>
        <taxon>Sordariales</taxon>
        <taxon>Podosporaceae</taxon>
        <taxon>Podospora</taxon>
    </lineage>
</organism>
<reference evidence="2" key="1">
    <citation type="journal article" date="2023" name="Mol. Phylogenet. Evol.">
        <title>Genome-scale phylogeny and comparative genomics of the fungal order Sordariales.</title>
        <authorList>
            <person name="Hensen N."/>
            <person name="Bonometti L."/>
            <person name="Westerberg I."/>
            <person name="Brannstrom I.O."/>
            <person name="Guillou S."/>
            <person name="Cros-Aarteil S."/>
            <person name="Calhoun S."/>
            <person name="Haridas S."/>
            <person name="Kuo A."/>
            <person name="Mondo S."/>
            <person name="Pangilinan J."/>
            <person name="Riley R."/>
            <person name="LaButti K."/>
            <person name="Andreopoulos B."/>
            <person name="Lipzen A."/>
            <person name="Chen C."/>
            <person name="Yan M."/>
            <person name="Daum C."/>
            <person name="Ng V."/>
            <person name="Clum A."/>
            <person name="Steindorff A."/>
            <person name="Ohm R.A."/>
            <person name="Martin F."/>
            <person name="Silar P."/>
            <person name="Natvig D.O."/>
            <person name="Lalanne C."/>
            <person name="Gautier V."/>
            <person name="Ament-Velasquez S.L."/>
            <person name="Kruys A."/>
            <person name="Hutchinson M.I."/>
            <person name="Powell A.J."/>
            <person name="Barry K."/>
            <person name="Miller A.N."/>
            <person name="Grigoriev I.V."/>
            <person name="Debuchy R."/>
            <person name="Gladieux P."/>
            <person name="Hiltunen Thoren M."/>
            <person name="Johannesson H."/>
        </authorList>
    </citation>
    <scope>NUCLEOTIDE SEQUENCE</scope>
    <source>
        <strain evidence="2">CBS 990.96</strain>
    </source>
</reference>
<reference evidence="2" key="2">
    <citation type="submission" date="2023-05" db="EMBL/GenBank/DDBJ databases">
        <authorList>
            <consortium name="Lawrence Berkeley National Laboratory"/>
            <person name="Steindorff A."/>
            <person name="Hensen N."/>
            <person name="Bonometti L."/>
            <person name="Westerberg I."/>
            <person name="Brannstrom I.O."/>
            <person name="Guillou S."/>
            <person name="Cros-Aarteil S."/>
            <person name="Calhoun S."/>
            <person name="Haridas S."/>
            <person name="Kuo A."/>
            <person name="Mondo S."/>
            <person name="Pangilinan J."/>
            <person name="Riley R."/>
            <person name="Labutti K."/>
            <person name="Andreopoulos B."/>
            <person name="Lipzen A."/>
            <person name="Chen C."/>
            <person name="Yanf M."/>
            <person name="Daum C."/>
            <person name="Ng V."/>
            <person name="Clum A."/>
            <person name="Ohm R."/>
            <person name="Martin F."/>
            <person name="Silar P."/>
            <person name="Natvig D."/>
            <person name="Lalanne C."/>
            <person name="Gautier V."/>
            <person name="Ament-Velasquez S.L."/>
            <person name="Kruys A."/>
            <person name="Hutchinson M.I."/>
            <person name="Powell A.J."/>
            <person name="Barry K."/>
            <person name="Miller A.N."/>
            <person name="Grigoriev I.V."/>
            <person name="Debuchy R."/>
            <person name="Gladieux P."/>
            <person name="Thoren M.H."/>
            <person name="Johannesson H."/>
        </authorList>
    </citation>
    <scope>NUCLEOTIDE SEQUENCE</scope>
    <source>
        <strain evidence="2">CBS 990.96</strain>
    </source>
</reference>
<evidence type="ECO:0000313" key="2">
    <source>
        <dbReference type="EMBL" id="KAK4230596.1"/>
    </source>
</evidence>